<dbReference type="InterPro" id="IPR006109">
    <property type="entry name" value="G3P_DH_NAD-dep_C"/>
</dbReference>
<accession>A0A6J4NE12</accession>
<dbReference type="EMBL" id="CADCUQ010000216">
    <property type="protein sequence ID" value="CAA9385564.1"/>
    <property type="molecule type" value="Genomic_DNA"/>
</dbReference>
<feature type="active site" description="Proton acceptor" evidence="9 10">
    <location>
        <position position="223"/>
    </location>
</feature>
<comment type="catalytic activity">
    <reaction evidence="9 14">
        <text>sn-glycerol 3-phosphate + NADP(+) = dihydroxyacetone phosphate + NADPH + H(+)</text>
        <dbReference type="Rhea" id="RHEA:11096"/>
        <dbReference type="ChEBI" id="CHEBI:15378"/>
        <dbReference type="ChEBI" id="CHEBI:57597"/>
        <dbReference type="ChEBI" id="CHEBI:57642"/>
        <dbReference type="ChEBI" id="CHEBI:57783"/>
        <dbReference type="ChEBI" id="CHEBI:58349"/>
        <dbReference type="EC" id="1.1.1.94"/>
    </reaction>
</comment>
<dbReference type="GO" id="GO:0046168">
    <property type="term" value="P:glycerol-3-phosphate catabolic process"/>
    <property type="evidence" value="ECO:0007669"/>
    <property type="project" value="InterPro"/>
</dbReference>
<proteinExistence type="inferred from homology"/>
<evidence type="ECO:0000256" key="10">
    <source>
        <dbReference type="PIRSR" id="PIRSR000114-1"/>
    </source>
</evidence>
<dbReference type="GO" id="GO:0008654">
    <property type="term" value="P:phospholipid biosynthetic process"/>
    <property type="evidence" value="ECO:0007669"/>
    <property type="project" value="UniProtKB-KW"/>
</dbReference>
<organism evidence="18">
    <name type="scientific">uncultured Phycisphaerae bacterium</name>
    <dbReference type="NCBI Taxonomy" id="904963"/>
    <lineage>
        <taxon>Bacteria</taxon>
        <taxon>Pseudomonadati</taxon>
        <taxon>Planctomycetota</taxon>
        <taxon>Phycisphaerae</taxon>
        <taxon>environmental samples</taxon>
    </lineage>
</organism>
<evidence type="ECO:0000256" key="12">
    <source>
        <dbReference type="PIRSR" id="PIRSR000114-3"/>
    </source>
</evidence>
<evidence type="ECO:0000259" key="16">
    <source>
        <dbReference type="Pfam" id="PF01210"/>
    </source>
</evidence>
<keyword evidence="8 9" id="KW-1208">Phospholipid metabolism</keyword>
<comment type="pathway">
    <text evidence="9">Membrane lipid metabolism; glycerophospholipid metabolism.</text>
</comment>
<comment type="caution">
    <text evidence="9">Lacks conserved residue(s) required for the propagation of feature annotation.</text>
</comment>
<dbReference type="PROSITE" id="PS00957">
    <property type="entry name" value="NAD_G3PDH"/>
    <property type="match status" value="1"/>
</dbReference>
<dbReference type="PRINTS" id="PR00077">
    <property type="entry name" value="GPDHDRGNASE"/>
</dbReference>
<feature type="binding site" evidence="12">
    <location>
        <position position="287"/>
    </location>
    <ligand>
        <name>NAD(+)</name>
        <dbReference type="ChEBI" id="CHEBI:57540"/>
    </ligand>
</feature>
<comment type="catalytic activity">
    <reaction evidence="9">
        <text>sn-glycerol 3-phosphate + NAD(+) = dihydroxyacetone phosphate + NADH + H(+)</text>
        <dbReference type="Rhea" id="RHEA:11092"/>
        <dbReference type="ChEBI" id="CHEBI:15378"/>
        <dbReference type="ChEBI" id="CHEBI:57540"/>
        <dbReference type="ChEBI" id="CHEBI:57597"/>
        <dbReference type="ChEBI" id="CHEBI:57642"/>
        <dbReference type="ChEBI" id="CHEBI:57945"/>
        <dbReference type="EC" id="1.1.1.94"/>
    </reaction>
</comment>
<name>A0A6J4NE12_9BACT</name>
<feature type="binding site" evidence="11">
    <location>
        <position position="117"/>
    </location>
    <ligand>
        <name>substrate</name>
    </ligand>
</feature>
<keyword evidence="9" id="KW-0963">Cytoplasm</keyword>
<keyword evidence="7 9" id="KW-0594">Phospholipid biosynthesis</keyword>
<dbReference type="NCBIfam" id="NF000940">
    <property type="entry name" value="PRK00094.1-2"/>
    <property type="match status" value="1"/>
</dbReference>
<dbReference type="HAMAP" id="MF_00394">
    <property type="entry name" value="NAD_Glyc3P_dehydrog"/>
    <property type="match status" value="1"/>
</dbReference>
<dbReference type="SUPFAM" id="SSF48179">
    <property type="entry name" value="6-phosphogluconate dehydrogenase C-terminal domain-like"/>
    <property type="match status" value="1"/>
</dbReference>
<dbReference type="FunFam" id="1.10.1040.10:FF:000001">
    <property type="entry name" value="Glycerol-3-phosphate dehydrogenase [NAD(P)+]"/>
    <property type="match status" value="1"/>
</dbReference>
<dbReference type="Pfam" id="PF01210">
    <property type="entry name" value="NAD_Gly3P_dh_N"/>
    <property type="match status" value="1"/>
</dbReference>
<keyword evidence="3 9" id="KW-0521">NADP</keyword>
<dbReference type="UniPathway" id="UPA00940"/>
<feature type="region of interest" description="Disordered" evidence="15">
    <location>
        <begin position="136"/>
        <end position="158"/>
    </location>
</feature>
<dbReference type="AlphaFoldDB" id="A0A6J4NE12"/>
<evidence type="ECO:0000256" key="6">
    <source>
        <dbReference type="ARBA" id="ARBA00023098"/>
    </source>
</evidence>
<protein>
    <recommendedName>
        <fullName evidence="9">Glycerol-3-phosphate dehydrogenase [NAD(P)+]</fullName>
        <ecNumber evidence="9">1.1.1.94</ecNumber>
    </recommendedName>
    <alternativeName>
        <fullName evidence="9">NAD(P)(+)-dependent glycerol-3-phosphate dehydrogenase</fullName>
    </alternativeName>
    <alternativeName>
        <fullName evidence="9">NAD(P)H-dependent dihydroxyacetone-phosphate reductase</fullName>
    </alternativeName>
</protein>
<dbReference type="InterPro" id="IPR008927">
    <property type="entry name" value="6-PGluconate_DH-like_C_sf"/>
</dbReference>
<comment type="subcellular location">
    <subcellularLocation>
        <location evidence="9">Cytoplasm</location>
    </subcellularLocation>
</comment>
<dbReference type="GO" id="GO:0005829">
    <property type="term" value="C:cytosol"/>
    <property type="evidence" value="ECO:0007669"/>
    <property type="project" value="TreeGrafter"/>
</dbReference>
<dbReference type="GO" id="GO:0051287">
    <property type="term" value="F:NAD binding"/>
    <property type="evidence" value="ECO:0007669"/>
    <property type="project" value="InterPro"/>
</dbReference>
<comment type="similarity">
    <text evidence="1 9 13">Belongs to the NAD-dependent glycerol-3-phosphate dehydrogenase family.</text>
</comment>
<evidence type="ECO:0000256" key="3">
    <source>
        <dbReference type="ARBA" id="ARBA00022857"/>
    </source>
</evidence>
<evidence type="ECO:0000256" key="7">
    <source>
        <dbReference type="ARBA" id="ARBA00023209"/>
    </source>
</evidence>
<evidence type="ECO:0000256" key="1">
    <source>
        <dbReference type="ARBA" id="ARBA00011009"/>
    </source>
</evidence>
<dbReference type="PANTHER" id="PTHR11728:SF1">
    <property type="entry name" value="GLYCEROL-3-PHOSPHATE DEHYDROGENASE [NAD(+)] 2, CHLOROPLASTIC"/>
    <property type="match status" value="1"/>
</dbReference>
<evidence type="ECO:0000256" key="4">
    <source>
        <dbReference type="ARBA" id="ARBA00023002"/>
    </source>
</evidence>
<feature type="domain" description="Glycerol-3-phosphate dehydrogenase NAD-dependent N-terminal" evidence="16">
    <location>
        <begin position="15"/>
        <end position="137"/>
    </location>
</feature>
<feature type="binding site" evidence="9">
    <location>
        <position position="311"/>
    </location>
    <ligand>
        <name>NADPH</name>
        <dbReference type="ChEBI" id="CHEBI:57783"/>
    </ligand>
</feature>
<evidence type="ECO:0000256" key="9">
    <source>
        <dbReference type="HAMAP-Rule" id="MF_00394"/>
    </source>
</evidence>
<evidence type="ECO:0000256" key="8">
    <source>
        <dbReference type="ARBA" id="ARBA00023264"/>
    </source>
</evidence>
<evidence type="ECO:0000256" key="2">
    <source>
        <dbReference type="ARBA" id="ARBA00022516"/>
    </source>
</evidence>
<dbReference type="NCBIfam" id="NF000942">
    <property type="entry name" value="PRK00094.1-4"/>
    <property type="match status" value="1"/>
</dbReference>
<keyword evidence="4 9" id="KW-0560">Oxidoreductase</keyword>
<dbReference type="EC" id="1.1.1.94" evidence="9"/>
<dbReference type="GO" id="GO:0005975">
    <property type="term" value="P:carbohydrate metabolic process"/>
    <property type="evidence" value="ECO:0007669"/>
    <property type="project" value="InterPro"/>
</dbReference>
<evidence type="ECO:0000256" key="15">
    <source>
        <dbReference type="SAM" id="MobiDB-lite"/>
    </source>
</evidence>
<feature type="binding site" evidence="9">
    <location>
        <position position="117"/>
    </location>
    <ligand>
        <name>NADPH</name>
        <dbReference type="ChEBI" id="CHEBI:57783"/>
    </ligand>
</feature>
<feature type="binding site" evidence="9">
    <location>
        <position position="287"/>
    </location>
    <ligand>
        <name>NADPH</name>
        <dbReference type="ChEBI" id="CHEBI:57783"/>
    </ligand>
</feature>
<dbReference type="InterPro" id="IPR013328">
    <property type="entry name" value="6PGD_dom2"/>
</dbReference>
<dbReference type="GO" id="GO:0046167">
    <property type="term" value="P:glycerol-3-phosphate biosynthetic process"/>
    <property type="evidence" value="ECO:0007669"/>
    <property type="project" value="UniProtKB-UniRule"/>
</dbReference>
<dbReference type="InterPro" id="IPR006168">
    <property type="entry name" value="G3P_DH_NAD-dep"/>
</dbReference>
<dbReference type="SUPFAM" id="SSF51735">
    <property type="entry name" value="NAD(P)-binding Rossmann-fold domains"/>
    <property type="match status" value="1"/>
</dbReference>
<feature type="binding site" evidence="9">
    <location>
        <position position="276"/>
    </location>
    <ligand>
        <name>sn-glycerol 3-phosphate</name>
        <dbReference type="ChEBI" id="CHEBI:57597"/>
    </ligand>
</feature>
<keyword evidence="9" id="KW-0547">Nucleotide-binding</keyword>
<evidence type="ECO:0000256" key="5">
    <source>
        <dbReference type="ARBA" id="ARBA00023027"/>
    </source>
</evidence>
<feature type="binding site" evidence="9">
    <location>
        <position position="313"/>
    </location>
    <ligand>
        <name>NADPH</name>
        <dbReference type="ChEBI" id="CHEBI:57783"/>
    </ligand>
</feature>
<dbReference type="GO" id="GO:0006650">
    <property type="term" value="P:glycerophospholipid metabolic process"/>
    <property type="evidence" value="ECO:0007669"/>
    <property type="project" value="UniProtKB-UniRule"/>
</dbReference>
<keyword evidence="5 9" id="KW-0520">NAD</keyword>
<reference evidence="18" key="1">
    <citation type="submission" date="2020-02" db="EMBL/GenBank/DDBJ databases">
        <authorList>
            <person name="Meier V. D."/>
        </authorList>
    </citation>
    <scope>NUCLEOTIDE SEQUENCE</scope>
    <source>
        <strain evidence="18">AVDCRST_MAG64</strain>
    </source>
</reference>
<evidence type="ECO:0000256" key="11">
    <source>
        <dbReference type="PIRSR" id="PIRSR000114-2"/>
    </source>
</evidence>
<keyword evidence="2 9" id="KW-0444">Lipid biosynthesis</keyword>
<dbReference type="Gene3D" id="1.10.1040.10">
    <property type="entry name" value="N-(1-d-carboxylethyl)-l-norvaline Dehydrogenase, domain 2"/>
    <property type="match status" value="1"/>
</dbReference>
<evidence type="ECO:0000313" key="18">
    <source>
        <dbReference type="EMBL" id="CAA9385564.1"/>
    </source>
</evidence>
<evidence type="ECO:0000256" key="14">
    <source>
        <dbReference type="RuleBase" id="RU000439"/>
    </source>
</evidence>
<evidence type="ECO:0000256" key="13">
    <source>
        <dbReference type="RuleBase" id="RU000437"/>
    </source>
</evidence>
<feature type="binding site" evidence="9">
    <location>
        <position position="168"/>
    </location>
    <ligand>
        <name>sn-glycerol 3-phosphate</name>
        <dbReference type="ChEBI" id="CHEBI:57597"/>
    </ligand>
</feature>
<feature type="binding site" evidence="9">
    <location>
        <position position="172"/>
    </location>
    <ligand>
        <name>NADPH</name>
        <dbReference type="ChEBI" id="CHEBI:57783"/>
    </ligand>
</feature>
<feature type="domain" description="Glycerol-3-phosphate dehydrogenase NAD-dependent C-terminal" evidence="17">
    <location>
        <begin position="212"/>
        <end position="351"/>
    </location>
</feature>
<feature type="compositionally biased region" description="Basic and acidic residues" evidence="15">
    <location>
        <begin position="140"/>
        <end position="158"/>
    </location>
</feature>
<feature type="binding site" evidence="9">
    <location>
        <position position="117"/>
    </location>
    <ligand>
        <name>sn-glycerol 3-phosphate</name>
        <dbReference type="ChEBI" id="CHEBI:57597"/>
    </ligand>
</feature>
<comment type="function">
    <text evidence="9">Catalyzes the reduction of the glycolytic intermediate dihydroxyacetone phosphate (DHAP) to sn-glycerol 3-phosphate (G3P), the key precursor for phospholipid synthesis.</text>
</comment>
<dbReference type="GO" id="GO:0047952">
    <property type="term" value="F:glycerol-3-phosphate dehydrogenase [NAD(P)+] activity"/>
    <property type="evidence" value="ECO:0007669"/>
    <property type="project" value="UniProtKB-UniRule"/>
</dbReference>
<feature type="binding site" evidence="12">
    <location>
        <position position="172"/>
    </location>
    <ligand>
        <name>NAD(+)</name>
        <dbReference type="ChEBI" id="CHEBI:57540"/>
    </ligand>
</feature>
<dbReference type="InterPro" id="IPR011128">
    <property type="entry name" value="G3P_DH_NAD-dep_N"/>
</dbReference>
<feature type="binding site" evidence="11">
    <location>
        <begin position="287"/>
        <end position="288"/>
    </location>
    <ligand>
        <name>substrate</name>
    </ligand>
</feature>
<feature type="binding site" evidence="9">
    <location>
        <position position="223"/>
    </location>
    <ligand>
        <name>sn-glycerol 3-phosphate</name>
        <dbReference type="ChEBI" id="CHEBI:57597"/>
    </ligand>
</feature>
<feature type="binding site" evidence="9">
    <location>
        <position position="288"/>
    </location>
    <ligand>
        <name>sn-glycerol 3-phosphate</name>
        <dbReference type="ChEBI" id="CHEBI:57597"/>
    </ligand>
</feature>
<dbReference type="InterPro" id="IPR036291">
    <property type="entry name" value="NAD(P)-bd_dom_sf"/>
</dbReference>
<sequence length="365" mass="38274">MADQTTAATPTRERVTILGDGAMATVCSILLTQGGHEVTMWGAFEESIERLIQNREQQRLLPGARIPPGVRLTANDGDCFRGATMVLSAIPTQYMRSVWQRLGSRLPDGLPIASVAKGIENGTLLRPTQIIADVLGGRAGRPEGSEARRPGGSEGRREDGHALVALSGPNIAAELAKYLPGTAVIASEDLDVARRVQAAFATQWFRVYTNADVVGVELAGATKNVIAIAAGILDGLAAGNNAKAALVTRGLVEITRLGVAMGAKAETFGGLAGLGDLITTCVSPEGRNRTVGERIGKGQKLDDILGGMDSVAEGVPTTRAVRQLAVRYGVEMPITEAVHSVLFDGKDAIAALTDLMSRDPKPEHA</sequence>
<feature type="binding site" evidence="9">
    <location>
        <position position="287"/>
    </location>
    <ligand>
        <name>sn-glycerol 3-phosphate</name>
        <dbReference type="ChEBI" id="CHEBI:57597"/>
    </ligand>
</feature>
<dbReference type="Pfam" id="PF07479">
    <property type="entry name" value="NAD_Gly3P_dh_C"/>
    <property type="match status" value="1"/>
</dbReference>
<dbReference type="Gene3D" id="3.40.50.720">
    <property type="entry name" value="NAD(P)-binding Rossmann-like Domain"/>
    <property type="match status" value="1"/>
</dbReference>
<dbReference type="PANTHER" id="PTHR11728">
    <property type="entry name" value="GLYCEROL-3-PHOSPHATE DEHYDROGENASE"/>
    <property type="match status" value="1"/>
</dbReference>
<gene>
    <name evidence="9" type="primary">gpsA</name>
    <name evidence="18" type="ORF">AVDCRST_MAG64-916</name>
</gene>
<dbReference type="PIRSF" id="PIRSF000114">
    <property type="entry name" value="Glycerol-3-P_dh"/>
    <property type="match status" value="1"/>
</dbReference>
<keyword evidence="6 9" id="KW-0443">Lipid metabolism</keyword>
<evidence type="ECO:0000259" key="17">
    <source>
        <dbReference type="Pfam" id="PF07479"/>
    </source>
</evidence>